<feature type="non-terminal residue" evidence="1">
    <location>
        <position position="1"/>
    </location>
</feature>
<keyword evidence="2" id="KW-1185">Reference proteome</keyword>
<gene>
    <name evidence="1" type="ORF">AFUS01_LOCUS30357</name>
</gene>
<evidence type="ECO:0000313" key="2">
    <source>
        <dbReference type="Proteomes" id="UP000708208"/>
    </source>
</evidence>
<protein>
    <submittedName>
        <fullName evidence="1">Uncharacterized protein</fullName>
    </submittedName>
</protein>
<reference evidence="1" key="1">
    <citation type="submission" date="2021-06" db="EMBL/GenBank/DDBJ databases">
        <authorList>
            <person name="Hodson N. C."/>
            <person name="Mongue J. A."/>
            <person name="Jaron S. K."/>
        </authorList>
    </citation>
    <scope>NUCLEOTIDE SEQUENCE</scope>
</reference>
<evidence type="ECO:0000313" key="1">
    <source>
        <dbReference type="EMBL" id="CAG7819942.1"/>
    </source>
</evidence>
<proteinExistence type="predicted"/>
<dbReference type="Proteomes" id="UP000708208">
    <property type="component" value="Unassembled WGS sequence"/>
</dbReference>
<organism evidence="1 2">
    <name type="scientific">Allacma fusca</name>
    <dbReference type="NCBI Taxonomy" id="39272"/>
    <lineage>
        <taxon>Eukaryota</taxon>
        <taxon>Metazoa</taxon>
        <taxon>Ecdysozoa</taxon>
        <taxon>Arthropoda</taxon>
        <taxon>Hexapoda</taxon>
        <taxon>Collembola</taxon>
        <taxon>Symphypleona</taxon>
        <taxon>Sminthuridae</taxon>
        <taxon>Allacma</taxon>
    </lineage>
</organism>
<dbReference type="AlphaFoldDB" id="A0A8J2PDW8"/>
<name>A0A8J2PDW8_9HEXA</name>
<accession>A0A8J2PDW8</accession>
<dbReference type="EMBL" id="CAJVCH010464016">
    <property type="protein sequence ID" value="CAG7819942.1"/>
    <property type="molecule type" value="Genomic_DNA"/>
</dbReference>
<comment type="caution">
    <text evidence="1">The sequence shown here is derived from an EMBL/GenBank/DDBJ whole genome shotgun (WGS) entry which is preliminary data.</text>
</comment>
<sequence>IYGDPNLCLRPNQIIGINCIEDMP</sequence>